<keyword evidence="1" id="KW-0472">Membrane</keyword>
<accession>A0ABV7HXV0</accession>
<name>A0ABV7HXV0_9GAMM</name>
<gene>
    <name evidence="2" type="ORF">ACFOEB_13280</name>
</gene>
<feature type="transmembrane region" description="Helical" evidence="1">
    <location>
        <begin position="37"/>
        <end position="57"/>
    </location>
</feature>
<comment type="caution">
    <text evidence="2">The sequence shown here is derived from an EMBL/GenBank/DDBJ whole genome shotgun (WGS) entry which is preliminary data.</text>
</comment>
<dbReference type="Pfam" id="PF14316">
    <property type="entry name" value="DUF4381"/>
    <property type="match status" value="1"/>
</dbReference>
<protein>
    <submittedName>
        <fullName evidence="2">DUF4381 domain-containing protein</fullName>
    </submittedName>
</protein>
<evidence type="ECO:0000313" key="3">
    <source>
        <dbReference type="Proteomes" id="UP001595548"/>
    </source>
</evidence>
<evidence type="ECO:0000256" key="1">
    <source>
        <dbReference type="SAM" id="Phobius"/>
    </source>
</evidence>
<organism evidence="2 3">
    <name type="scientific">Gilvimarinus japonicus</name>
    <dbReference type="NCBI Taxonomy" id="1796469"/>
    <lineage>
        <taxon>Bacteria</taxon>
        <taxon>Pseudomonadati</taxon>
        <taxon>Pseudomonadota</taxon>
        <taxon>Gammaproteobacteria</taxon>
        <taxon>Cellvibrionales</taxon>
        <taxon>Cellvibrionaceae</taxon>
        <taxon>Gilvimarinus</taxon>
    </lineage>
</organism>
<evidence type="ECO:0000313" key="2">
    <source>
        <dbReference type="EMBL" id="MFC3156176.1"/>
    </source>
</evidence>
<keyword evidence="1" id="KW-1133">Transmembrane helix</keyword>
<keyword evidence="1" id="KW-0812">Transmembrane</keyword>
<keyword evidence="3" id="KW-1185">Reference proteome</keyword>
<dbReference type="EMBL" id="JBHRTL010000028">
    <property type="protein sequence ID" value="MFC3156176.1"/>
    <property type="molecule type" value="Genomic_DNA"/>
</dbReference>
<dbReference type="RefSeq" id="WP_382417308.1">
    <property type="nucleotide sequence ID" value="NZ_AP031500.1"/>
</dbReference>
<sequence length="159" mass="18502">MESQEELQKLELYQLYDRMEPLVAASPVAKIPEGPGWWVLLALILGIVAIAIGWKFYRRYQNRYRYYAITEINSLPEDFSPWQVSAILKRCALTEFPRQQVASLTGSHWTEFLNRHYPSGPDLPDFNQLQKGNPEKEGFDRLQLKQQAIDWLTGFKVAL</sequence>
<reference evidence="3" key="1">
    <citation type="journal article" date="2019" name="Int. J. Syst. Evol. Microbiol.">
        <title>The Global Catalogue of Microorganisms (GCM) 10K type strain sequencing project: providing services to taxonomists for standard genome sequencing and annotation.</title>
        <authorList>
            <consortium name="The Broad Institute Genomics Platform"/>
            <consortium name="The Broad Institute Genome Sequencing Center for Infectious Disease"/>
            <person name="Wu L."/>
            <person name="Ma J."/>
        </authorList>
    </citation>
    <scope>NUCLEOTIDE SEQUENCE [LARGE SCALE GENOMIC DNA]</scope>
    <source>
        <strain evidence="3">KCTC 52141</strain>
    </source>
</reference>
<dbReference type="Proteomes" id="UP001595548">
    <property type="component" value="Unassembled WGS sequence"/>
</dbReference>
<proteinExistence type="predicted"/>
<dbReference type="InterPro" id="IPR025489">
    <property type="entry name" value="DUF4381"/>
</dbReference>